<feature type="non-terminal residue" evidence="1">
    <location>
        <position position="69"/>
    </location>
</feature>
<accession>A0ABX1JVL7</accession>
<dbReference type="Gene3D" id="1.10.630.10">
    <property type="entry name" value="Cytochrome P450"/>
    <property type="match status" value="1"/>
</dbReference>
<reference evidence="1 2" key="1">
    <citation type="submission" date="2020-04" db="EMBL/GenBank/DDBJ databases">
        <authorList>
            <person name="Liu S."/>
        </authorList>
    </citation>
    <scope>NUCLEOTIDE SEQUENCE [LARGE SCALE GENOMIC DNA]</scope>
    <source>
        <strain evidence="1 2">CGMCC 1.15091</strain>
    </source>
</reference>
<comment type="caution">
    <text evidence="1">The sequence shown here is derived from an EMBL/GenBank/DDBJ whole genome shotgun (WGS) entry which is preliminary data.</text>
</comment>
<keyword evidence="2" id="KW-1185">Reference proteome</keyword>
<dbReference type="Proteomes" id="UP000523795">
    <property type="component" value="Unassembled WGS sequence"/>
</dbReference>
<sequence>MAEPTLWEQILDYSHRADPYPLYAGLRSTPVSRQADGSYLVSTYPETVALLHDPRLSSDPSHNPQLAEA</sequence>
<name>A0ABX1JVL7_9MICC</name>
<evidence type="ECO:0000313" key="2">
    <source>
        <dbReference type="Proteomes" id="UP000523795"/>
    </source>
</evidence>
<proteinExistence type="predicted"/>
<gene>
    <name evidence="1" type="ORF">HER39_20080</name>
</gene>
<organism evidence="1 2">
    <name type="scientific">Arthrobacter deserti</name>
    <dbReference type="NCBI Taxonomy" id="1742687"/>
    <lineage>
        <taxon>Bacteria</taxon>
        <taxon>Bacillati</taxon>
        <taxon>Actinomycetota</taxon>
        <taxon>Actinomycetes</taxon>
        <taxon>Micrococcales</taxon>
        <taxon>Micrococcaceae</taxon>
        <taxon>Arthrobacter</taxon>
    </lineage>
</organism>
<evidence type="ECO:0000313" key="1">
    <source>
        <dbReference type="EMBL" id="NKX52829.1"/>
    </source>
</evidence>
<dbReference type="EMBL" id="JAAZSR010000776">
    <property type="protein sequence ID" value="NKX52829.1"/>
    <property type="molecule type" value="Genomic_DNA"/>
</dbReference>
<protein>
    <submittedName>
        <fullName evidence="1">Cytochrome P450</fullName>
    </submittedName>
</protein>
<dbReference type="InterPro" id="IPR036396">
    <property type="entry name" value="Cyt_P450_sf"/>
</dbReference>